<keyword evidence="1" id="KW-1133">Transmembrane helix</keyword>
<protein>
    <submittedName>
        <fullName evidence="4">Transmembrane protein</fullName>
    </submittedName>
</protein>
<gene>
    <name evidence="2" type="ORF">GPUH_LOCUS8776</name>
</gene>
<evidence type="ECO:0000313" key="2">
    <source>
        <dbReference type="EMBL" id="VDK65167.1"/>
    </source>
</evidence>
<organism evidence="4">
    <name type="scientific">Gongylonema pulchrum</name>
    <dbReference type="NCBI Taxonomy" id="637853"/>
    <lineage>
        <taxon>Eukaryota</taxon>
        <taxon>Metazoa</taxon>
        <taxon>Ecdysozoa</taxon>
        <taxon>Nematoda</taxon>
        <taxon>Chromadorea</taxon>
        <taxon>Rhabditida</taxon>
        <taxon>Spirurina</taxon>
        <taxon>Spiruromorpha</taxon>
        <taxon>Spiruroidea</taxon>
        <taxon>Gongylonematidae</taxon>
        <taxon>Gongylonema</taxon>
    </lineage>
</organism>
<proteinExistence type="predicted"/>
<evidence type="ECO:0000256" key="1">
    <source>
        <dbReference type="SAM" id="Phobius"/>
    </source>
</evidence>
<keyword evidence="1" id="KW-0812">Transmembrane</keyword>
<reference evidence="2 3" key="2">
    <citation type="submission" date="2018-11" db="EMBL/GenBank/DDBJ databases">
        <authorList>
            <consortium name="Pathogen Informatics"/>
        </authorList>
    </citation>
    <scope>NUCLEOTIDE SEQUENCE [LARGE SCALE GENOMIC DNA]</scope>
</reference>
<name>A0A183DJ85_9BILA</name>
<evidence type="ECO:0000313" key="3">
    <source>
        <dbReference type="Proteomes" id="UP000271098"/>
    </source>
</evidence>
<keyword evidence="3" id="KW-1185">Reference proteome</keyword>
<dbReference type="WBParaSite" id="GPUH_0000878601-mRNA-1">
    <property type="protein sequence ID" value="GPUH_0000878601-mRNA-1"/>
    <property type="gene ID" value="GPUH_0000878601"/>
</dbReference>
<accession>A0A183DJ85</accession>
<dbReference type="EMBL" id="UYRT01026493">
    <property type="protein sequence ID" value="VDK65167.1"/>
    <property type="molecule type" value="Genomic_DNA"/>
</dbReference>
<feature type="transmembrane region" description="Helical" evidence="1">
    <location>
        <begin position="20"/>
        <end position="38"/>
    </location>
</feature>
<sequence>MLPCPKGCEKSAAAWHLWSLGTWIFSALLAAVMIALTINKDRLDRQYATDAIIKRIAQERESASSPSSPLSSGQVFLRHRVTSRRCASFIKQRACFGESTNPASKL</sequence>
<dbReference type="AlphaFoldDB" id="A0A183DJ85"/>
<dbReference type="Proteomes" id="UP000271098">
    <property type="component" value="Unassembled WGS sequence"/>
</dbReference>
<evidence type="ECO:0000313" key="4">
    <source>
        <dbReference type="WBParaSite" id="GPUH_0000878601-mRNA-1"/>
    </source>
</evidence>
<reference evidence="4" key="1">
    <citation type="submission" date="2016-06" db="UniProtKB">
        <authorList>
            <consortium name="WormBaseParasite"/>
        </authorList>
    </citation>
    <scope>IDENTIFICATION</scope>
</reference>
<keyword evidence="1" id="KW-0472">Membrane</keyword>